<evidence type="ECO:0000313" key="4">
    <source>
        <dbReference type="Proteomes" id="UP000825388"/>
    </source>
</evidence>
<evidence type="ECO:0008006" key="5">
    <source>
        <dbReference type="Google" id="ProtNLM"/>
    </source>
</evidence>
<evidence type="ECO:0000313" key="3">
    <source>
        <dbReference type="EMBL" id="MBZ3926397.1"/>
    </source>
</evidence>
<comment type="caution">
    <text evidence="3">The sequence shown here is derived from an EMBL/GenBank/DDBJ whole genome shotgun (WGS) entry which is preliminary data.</text>
</comment>
<dbReference type="AlphaFoldDB" id="A0AAW4RSV2"/>
<dbReference type="Proteomes" id="UP000825388">
    <property type="component" value="Unassembled WGS sequence"/>
</dbReference>
<feature type="region of interest" description="Disordered" evidence="2">
    <location>
        <begin position="87"/>
        <end position="107"/>
    </location>
</feature>
<evidence type="ECO:0000256" key="2">
    <source>
        <dbReference type="SAM" id="MobiDB-lite"/>
    </source>
</evidence>
<feature type="compositionally biased region" description="Basic and acidic residues" evidence="2">
    <location>
        <begin position="96"/>
        <end position="107"/>
    </location>
</feature>
<gene>
    <name evidence="3" type="ORF">Xseb_02740</name>
</gene>
<keyword evidence="1" id="KW-0175">Coiled coil</keyword>
<proteinExistence type="predicted"/>
<sequence>MAGIYAPVDSTLAKQGQAAAESINKGLDQGAEKTEKLKKATADLAKEFRTLRDADPTNKLLQGVSFGTDGSVTGGAYDKRVQQLQTQFKETKKRTPKTEAQKDQSAAERELENLQKQIALVGSLDEGQKKATDSARIRFEVDKGAYKEADASIKQQLLQQAQLLDAANLRVESDKQLLAVRQQIAALQGGKEDGDILKARRELEKLSADLTTQGRTSDAADVSKLLNLKQASTDLANLRQQYNQVMADIQLESQRIQVEQQAGLLTEADAQQKIVDLYKSKLGTLHELVPQMRAAATALGDQTALSNVAQIEVKLREMETTTNALQKAIGTTFQESINSSLGGLIRGTQSLGEAVQGFFENMLFGMAEFAAQDWAQKAGSWITSKSSDLLGTTASVTDAASETAGAAATQTAATTLASAGATVAAGATALGTSSATLGISGGTLVTGAAAVSAAAAQLSAAAAAMTVASAASAASGFADGGFTGPGGKYKPAGVVHAGEFVHRQEVVRQPGALPFLWDFNRRGMAALQHWSGYADGGFVGAMVTSPAAQPALRAQAEMPGAGGARTLDNRLRVVIVDDPERIPRALKSEVGEESFLYHAGRNVGQLKQLLEID</sequence>
<accession>A0AAW4RSV2</accession>
<feature type="coiled-coil region" evidence="1">
    <location>
        <begin position="228"/>
        <end position="255"/>
    </location>
</feature>
<dbReference type="EMBL" id="LOKL01000158">
    <property type="protein sequence ID" value="MBZ3926397.1"/>
    <property type="molecule type" value="Genomic_DNA"/>
</dbReference>
<name>A0AAW4RSV2_XANCI</name>
<evidence type="ECO:0000256" key="1">
    <source>
        <dbReference type="SAM" id="Coils"/>
    </source>
</evidence>
<organism evidence="3 4">
    <name type="scientific">Xanthomonas citri pv. sesbaniae</name>
    <dbReference type="NCBI Taxonomy" id="473425"/>
    <lineage>
        <taxon>Bacteria</taxon>
        <taxon>Pseudomonadati</taxon>
        <taxon>Pseudomonadota</taxon>
        <taxon>Gammaproteobacteria</taxon>
        <taxon>Lysobacterales</taxon>
        <taxon>Lysobacteraceae</taxon>
        <taxon>Xanthomonas</taxon>
    </lineage>
</organism>
<protein>
    <recommendedName>
        <fullName evidence="5">Phage tail protein</fullName>
    </recommendedName>
</protein>
<reference evidence="3" key="1">
    <citation type="submission" date="2015-12" db="EMBL/GenBank/DDBJ databases">
        <authorList>
            <person name="Bansal K."/>
            <person name="Midha S."/>
            <person name="Patil P.B."/>
        </authorList>
    </citation>
    <scope>NUCLEOTIDE SEQUENCE</scope>
    <source>
        <strain evidence="3">LMG867</strain>
    </source>
</reference>